<keyword evidence="2" id="KW-1185">Reference proteome</keyword>
<dbReference type="EMBL" id="KZ805436">
    <property type="protein sequence ID" value="PVH97432.1"/>
    <property type="molecule type" value="Genomic_DNA"/>
</dbReference>
<sequence length="255" mass="28507">MWIANAAFDEIKRRLNRLLGRPSTKEIAPIAKVLSEIKNEVQQKTGLSVTEAAIAVPNLFEAENIRRQQFQLDLDETSNCAGIKPLMTGDWVSAASAGVASQNWGLCLSFTDTPACEMEEENFPLETALTVEHTKDALIVAIFTMNNVQSVSDKHTRIWYSIGADHEKYDEHWTLVKERIQELPMDVYERAPTKVLATGEAAKTEKFFEVLREAVEGLGIRKQTSEPEASGYNPLFAVARGAAEFVRRRQEAPPN</sequence>
<gene>
    <name evidence="1" type="ORF">DM02DRAFT_631148</name>
</gene>
<reference evidence="1 2" key="1">
    <citation type="journal article" date="2018" name="Sci. Rep.">
        <title>Comparative genomics provides insights into the lifestyle and reveals functional heterogeneity of dark septate endophytic fungi.</title>
        <authorList>
            <person name="Knapp D.G."/>
            <person name="Nemeth J.B."/>
            <person name="Barry K."/>
            <person name="Hainaut M."/>
            <person name="Henrissat B."/>
            <person name="Johnson J."/>
            <person name="Kuo A."/>
            <person name="Lim J.H.P."/>
            <person name="Lipzen A."/>
            <person name="Nolan M."/>
            <person name="Ohm R.A."/>
            <person name="Tamas L."/>
            <person name="Grigoriev I.V."/>
            <person name="Spatafora J.W."/>
            <person name="Nagy L.G."/>
            <person name="Kovacs G.M."/>
        </authorList>
    </citation>
    <scope>NUCLEOTIDE SEQUENCE [LARGE SCALE GENOMIC DNA]</scope>
    <source>
        <strain evidence="1 2">DSE2036</strain>
    </source>
</reference>
<evidence type="ECO:0000313" key="1">
    <source>
        <dbReference type="EMBL" id="PVH97432.1"/>
    </source>
</evidence>
<protein>
    <submittedName>
        <fullName evidence="1">Uncharacterized protein</fullName>
    </submittedName>
</protein>
<dbReference type="AlphaFoldDB" id="A0A2V1DH11"/>
<evidence type="ECO:0000313" key="2">
    <source>
        <dbReference type="Proteomes" id="UP000244855"/>
    </source>
</evidence>
<dbReference type="OrthoDB" id="3643156at2759"/>
<organism evidence="1 2">
    <name type="scientific">Periconia macrospinosa</name>
    <dbReference type="NCBI Taxonomy" id="97972"/>
    <lineage>
        <taxon>Eukaryota</taxon>
        <taxon>Fungi</taxon>
        <taxon>Dikarya</taxon>
        <taxon>Ascomycota</taxon>
        <taxon>Pezizomycotina</taxon>
        <taxon>Dothideomycetes</taxon>
        <taxon>Pleosporomycetidae</taxon>
        <taxon>Pleosporales</taxon>
        <taxon>Massarineae</taxon>
        <taxon>Periconiaceae</taxon>
        <taxon>Periconia</taxon>
    </lineage>
</organism>
<proteinExistence type="predicted"/>
<name>A0A2V1DH11_9PLEO</name>
<accession>A0A2V1DH11</accession>
<dbReference type="Proteomes" id="UP000244855">
    <property type="component" value="Unassembled WGS sequence"/>
</dbReference>